<organism evidence="1 2">
    <name type="scientific">Peronosclerospora sorghi</name>
    <dbReference type="NCBI Taxonomy" id="230839"/>
    <lineage>
        <taxon>Eukaryota</taxon>
        <taxon>Sar</taxon>
        <taxon>Stramenopiles</taxon>
        <taxon>Oomycota</taxon>
        <taxon>Peronosporomycetes</taxon>
        <taxon>Peronosporales</taxon>
        <taxon>Peronosporaceae</taxon>
        <taxon>Peronosclerospora</taxon>
    </lineage>
</organism>
<reference evidence="1 2" key="1">
    <citation type="journal article" date="2022" name="bioRxiv">
        <title>The genome of the oomycete Peronosclerospora sorghi, a cosmopolitan pathogen of maize and sorghum, is inflated with dispersed pseudogenes.</title>
        <authorList>
            <person name="Fletcher K."/>
            <person name="Martin F."/>
            <person name="Isakeit T."/>
            <person name="Cavanaugh K."/>
            <person name="Magill C."/>
            <person name="Michelmore R."/>
        </authorList>
    </citation>
    <scope>NUCLEOTIDE SEQUENCE [LARGE SCALE GENOMIC DNA]</scope>
    <source>
        <strain evidence="1">P6</strain>
    </source>
</reference>
<keyword evidence="2" id="KW-1185">Reference proteome</keyword>
<protein>
    <submittedName>
        <fullName evidence="1">Uncharacterized protein</fullName>
    </submittedName>
</protein>
<accession>A0ACC0VZ44</accession>
<gene>
    <name evidence="1" type="ORF">PsorP6_011141</name>
</gene>
<dbReference type="Proteomes" id="UP001163321">
    <property type="component" value="Chromosome 6"/>
</dbReference>
<evidence type="ECO:0000313" key="2">
    <source>
        <dbReference type="Proteomes" id="UP001163321"/>
    </source>
</evidence>
<evidence type="ECO:0000313" key="1">
    <source>
        <dbReference type="EMBL" id="KAI9911011.1"/>
    </source>
</evidence>
<dbReference type="EMBL" id="CM047585">
    <property type="protein sequence ID" value="KAI9911011.1"/>
    <property type="molecule type" value="Genomic_DNA"/>
</dbReference>
<name>A0ACC0VZ44_9STRA</name>
<proteinExistence type="predicted"/>
<sequence length="407" mass="42220">MHVSTVLSFVAVAVATTHAVYSFSPEEQAIWIDRLNFFRTTGLPWSAGNMHRIGWSSELAKAAASTAAKCAATTSPGVNVYQSSATKSLSIIDEAIQQWVVETSMTTLKSVAQPSGPGVEVGKGTYNSYSQVLWAKTTSVGCATASCSGGKMVVCHFSPAGNEGSSAWYVHAPSASMCPSGTKALQNLCVTEGDAANNPIAPIPAGKMSYEVYPAYVADMQTVLIETSRGIAQGEKQEPAPPANSPSTSSTKTPATMNSADEINSTTEARPSTKTSSKLASTPKSSPMQTPQGTPSSPDGNLKPGTVKASTDTGSTFTNQVPTEQISSPDASTPNTAIQPESTPSGEMTGITNQSGETPEGGVSVVGIAGIVVLSVVGIAAFGILVSYKKNQRRQREIMRDGGIRLI</sequence>
<comment type="caution">
    <text evidence="1">The sequence shown here is derived from an EMBL/GenBank/DDBJ whole genome shotgun (WGS) entry which is preliminary data.</text>
</comment>